<reference evidence="1" key="1">
    <citation type="submission" date="2023-08" db="EMBL/GenBank/DDBJ databases">
        <title>Emergence of clinically-relevant ST2 carbapenem-resistant Acinetobacter baumannii strains in hospital sewages in Zhejiang, East of China.</title>
        <authorList>
            <person name="Kaichao C."/>
            <person name="Zhang R."/>
        </authorList>
    </citation>
    <scope>NUCLEOTIDE SEQUENCE</scope>
    <source>
        <strain evidence="1">M-RB-37</strain>
    </source>
</reference>
<proteinExistence type="predicted"/>
<dbReference type="AlphaFoldDB" id="A0AAW8J970"/>
<dbReference type="EMBL" id="JAVIDL010000022">
    <property type="protein sequence ID" value="MDQ8936334.1"/>
    <property type="molecule type" value="Genomic_DNA"/>
</dbReference>
<accession>A0AAW8J970</accession>
<dbReference type="RefSeq" id="WP_308975599.1">
    <property type="nucleotide sequence ID" value="NZ_JAVIDL010000022.1"/>
</dbReference>
<gene>
    <name evidence="1" type="ORF">RFH47_11465</name>
</gene>
<evidence type="ECO:0000313" key="1">
    <source>
        <dbReference type="EMBL" id="MDQ8936334.1"/>
    </source>
</evidence>
<evidence type="ECO:0000313" key="2">
    <source>
        <dbReference type="Proteomes" id="UP001243844"/>
    </source>
</evidence>
<sequence length="392" mass="46965">MSIQILNKQLDESQHCPLCQASMYFIDAEQFEKEFNFYQCSHCSHQVFNDGHHNCHCEHCQNTRKKLIKATRLQEQRFKDNKTDLVIKDLNQLSFLQQLFLLSLIDNIVQEDKSYNEYIDWNNIKYHHITPNFQFQNSLLQQLIKEGVLIEHDPNAKTEQILGSGQYHIQLRIDGYTEPSLYSICQQLRLRFFENLSRGVPFKTADQVKDTLYLVLYHEIVQFMQLYCRTWGIQISGNRGLQSYCYHLMEHLAVGQIYYLIQNALEYLYQQKALHVRNENFINTNILKKTLMQYRQRSVDEKWETPTLPRPHNLVLSNMSNILFYRFLDYDEHIFIQPVWRSWKKIAPRLNFYSDKRCMHCGSHDLKVDYDAATYVSLSCQKCKHQDHYFIR</sequence>
<name>A0AAW8J970_9GAMM</name>
<comment type="caution">
    <text evidence="1">The sequence shown here is derived from an EMBL/GenBank/DDBJ whole genome shotgun (WGS) entry which is preliminary data.</text>
</comment>
<dbReference type="Proteomes" id="UP001243844">
    <property type="component" value="Unassembled WGS sequence"/>
</dbReference>
<protein>
    <submittedName>
        <fullName evidence="1">Uncharacterized protein</fullName>
    </submittedName>
</protein>
<organism evidence="1 2">
    <name type="scientific">Acinetobacter rudis</name>
    <dbReference type="NCBI Taxonomy" id="632955"/>
    <lineage>
        <taxon>Bacteria</taxon>
        <taxon>Pseudomonadati</taxon>
        <taxon>Pseudomonadota</taxon>
        <taxon>Gammaproteobacteria</taxon>
        <taxon>Moraxellales</taxon>
        <taxon>Moraxellaceae</taxon>
        <taxon>Acinetobacter</taxon>
    </lineage>
</organism>